<evidence type="ECO:0000259" key="4">
    <source>
        <dbReference type="Pfam" id="PF00561"/>
    </source>
</evidence>
<organism evidence="5">
    <name type="scientific">Hirondellea gigas</name>
    <dbReference type="NCBI Taxonomy" id="1518452"/>
    <lineage>
        <taxon>Eukaryota</taxon>
        <taxon>Metazoa</taxon>
        <taxon>Ecdysozoa</taxon>
        <taxon>Arthropoda</taxon>
        <taxon>Crustacea</taxon>
        <taxon>Multicrustacea</taxon>
        <taxon>Malacostraca</taxon>
        <taxon>Eumalacostraca</taxon>
        <taxon>Peracarida</taxon>
        <taxon>Amphipoda</taxon>
        <taxon>Amphilochidea</taxon>
        <taxon>Lysianassida</taxon>
        <taxon>Lysianassidira</taxon>
        <taxon>Lysianassoidea</taxon>
        <taxon>Lysianassidae</taxon>
        <taxon>Hirondellea</taxon>
    </lineage>
</organism>
<dbReference type="Gene3D" id="3.40.50.1820">
    <property type="entry name" value="alpha/beta hydrolase"/>
    <property type="match status" value="1"/>
</dbReference>
<dbReference type="EMBL" id="IACT01006652">
    <property type="protein sequence ID" value="LAC25777.1"/>
    <property type="molecule type" value="mRNA"/>
</dbReference>
<dbReference type="Pfam" id="PF00561">
    <property type="entry name" value="Abhydrolase_1"/>
    <property type="match status" value="1"/>
</dbReference>
<evidence type="ECO:0000256" key="1">
    <source>
        <dbReference type="ARBA" id="ARBA00008645"/>
    </source>
</evidence>
<dbReference type="ESTHER" id="9crus-a0a2p2ic40">
    <property type="family name" value="SERHL"/>
</dbReference>
<dbReference type="GO" id="GO:0016020">
    <property type="term" value="C:membrane"/>
    <property type="evidence" value="ECO:0007669"/>
    <property type="project" value="TreeGrafter"/>
</dbReference>
<dbReference type="SUPFAM" id="SSF53474">
    <property type="entry name" value="alpha/beta-Hydrolases"/>
    <property type="match status" value="1"/>
</dbReference>
<accession>A0A2P2IC40</accession>
<proteinExistence type="evidence at transcript level"/>
<reference evidence="5" key="2">
    <citation type="journal article" date="2018" name="Biosci. Biotechnol. Biochem.">
        <title>Polysaccharide hydrolase of the hadal zone amphipods Hirondellea gigas.</title>
        <authorList>
            <person name="Kobayashi H."/>
            <person name="Nagahama T."/>
            <person name="Arai W."/>
            <person name="Sasagawa Y."/>
            <person name="Umeda M."/>
            <person name="Hayashi T."/>
            <person name="Nikaido I."/>
            <person name="Watanabe H."/>
            <person name="Oguri K."/>
            <person name="Kitazato H."/>
            <person name="Fujioka K."/>
            <person name="Kido Y."/>
            <person name="Takami H."/>
        </authorList>
    </citation>
    <scope>NUCLEOTIDE SEQUENCE</scope>
    <source>
        <tissue evidence="5">Whole body</tissue>
    </source>
</reference>
<feature type="region of interest" description="Disordered" evidence="3">
    <location>
        <begin position="1"/>
        <end position="24"/>
    </location>
</feature>
<feature type="domain" description="AB hydrolase-1" evidence="4">
    <location>
        <begin position="82"/>
        <end position="227"/>
    </location>
</feature>
<protein>
    <submittedName>
        <fullName evidence="5">Serine hydrolase</fullName>
    </submittedName>
</protein>
<dbReference type="EMBL" id="IACF01005913">
    <property type="protein sequence ID" value="LAB71496.1"/>
    <property type="molecule type" value="mRNA"/>
</dbReference>
<keyword evidence="2 5" id="KW-0378">Hydrolase</keyword>
<evidence type="ECO:0000256" key="3">
    <source>
        <dbReference type="SAM" id="MobiDB-lite"/>
    </source>
</evidence>
<dbReference type="InterPro" id="IPR050266">
    <property type="entry name" value="AB_hydrolase_sf"/>
</dbReference>
<evidence type="ECO:0000313" key="6">
    <source>
        <dbReference type="EMBL" id="LAC25777.1"/>
    </source>
</evidence>
<evidence type="ECO:0000256" key="2">
    <source>
        <dbReference type="ARBA" id="ARBA00022801"/>
    </source>
</evidence>
<dbReference type="AlphaFoldDB" id="A0A2P2IC40"/>
<name>A0A2P2IC40_9CRUS</name>
<dbReference type="PANTHER" id="PTHR43798:SF14">
    <property type="entry name" value="SERINE HYDROLASE-LIKE PROTEIN DDB_G0286239"/>
    <property type="match status" value="1"/>
</dbReference>
<evidence type="ECO:0000313" key="5">
    <source>
        <dbReference type="EMBL" id="LAB71496.1"/>
    </source>
</evidence>
<reference evidence="6" key="1">
    <citation type="submission" date="2017-11" db="EMBL/GenBank/DDBJ databases">
        <title>The sensing device of the deep-sea amphipod.</title>
        <authorList>
            <person name="Kobayashi H."/>
            <person name="Nagahama T."/>
            <person name="Arai W."/>
            <person name="Sasagawa Y."/>
            <person name="Umeda M."/>
            <person name="Hayashi T."/>
            <person name="Nikaido I."/>
            <person name="Watanabe H."/>
            <person name="Oguri K."/>
            <person name="Kitazato H."/>
            <person name="Fujioka K."/>
            <person name="Kido Y."/>
            <person name="Takami H."/>
        </authorList>
    </citation>
    <scope>NUCLEOTIDE SEQUENCE</scope>
    <source>
        <tissue evidence="6">Whole body</tissue>
    </source>
</reference>
<dbReference type="InterPro" id="IPR000073">
    <property type="entry name" value="AB_hydrolase_1"/>
</dbReference>
<sequence length="361" mass="39599">MSNGSPYKSSKTTEDQGNVKVAWMPTNSGDETETCCSNATNHSTSADTGHFTCDWQEIEIETSWGTIRGKKCGSGSRKILGVHGWLDNANTFDFLLPLLHSTYTFISIDLPGHGKSDHFTQGFIYDPRGYVGAIRKAVTALGWNKFTYLGHSMGSVVGIMYVAIFPESIDSFISIDIIKPTSQQPANYSKSYRRYFDSYFNNEHNSTLTPLVYSKKELISKTIAGSGQSLDAASAALLLERGAVLSGDAGEGYLLTRDLRAKSYFIGFTPFEAWLAMAQAITCPVLIIKAKSGHSYDTKERNEAMLAAFEHGSQLYSYHELEGKHHVHMTHPGSVAAVLQPFLQQTHAAVDMEANCTATTS</sequence>
<dbReference type="GO" id="GO:0016787">
    <property type="term" value="F:hydrolase activity"/>
    <property type="evidence" value="ECO:0007669"/>
    <property type="project" value="UniProtKB-KW"/>
</dbReference>
<comment type="similarity">
    <text evidence="1">Belongs to the AB hydrolase superfamily.</text>
</comment>
<dbReference type="InterPro" id="IPR029058">
    <property type="entry name" value="AB_hydrolase_fold"/>
</dbReference>
<dbReference type="PANTHER" id="PTHR43798">
    <property type="entry name" value="MONOACYLGLYCEROL LIPASE"/>
    <property type="match status" value="1"/>
</dbReference>
<feature type="compositionally biased region" description="Polar residues" evidence="3">
    <location>
        <begin position="1"/>
        <end position="10"/>
    </location>
</feature>